<dbReference type="EMBL" id="JANAKD010000219">
    <property type="protein sequence ID" value="KAJ3496127.1"/>
    <property type="molecule type" value="Genomic_DNA"/>
</dbReference>
<reference evidence="1" key="1">
    <citation type="submission" date="2022-07" db="EMBL/GenBank/DDBJ databases">
        <title>Genome Sequence of Lecanicillium saksenae.</title>
        <authorList>
            <person name="Buettner E."/>
        </authorList>
    </citation>
    <scope>NUCLEOTIDE SEQUENCE</scope>
    <source>
        <strain evidence="1">VT-O1</strain>
    </source>
</reference>
<protein>
    <submittedName>
        <fullName evidence="1">Uncharacterized protein</fullName>
    </submittedName>
</protein>
<name>A0ACC1R1F4_9HYPO</name>
<gene>
    <name evidence="1" type="ORF">NLG97_g2890</name>
</gene>
<dbReference type="Proteomes" id="UP001148737">
    <property type="component" value="Unassembled WGS sequence"/>
</dbReference>
<accession>A0ACC1R1F4</accession>
<evidence type="ECO:0000313" key="1">
    <source>
        <dbReference type="EMBL" id="KAJ3496127.1"/>
    </source>
</evidence>
<evidence type="ECO:0000313" key="2">
    <source>
        <dbReference type="Proteomes" id="UP001148737"/>
    </source>
</evidence>
<keyword evidence="2" id="KW-1185">Reference proteome</keyword>
<comment type="caution">
    <text evidence="1">The sequence shown here is derived from an EMBL/GenBank/DDBJ whole genome shotgun (WGS) entry which is preliminary data.</text>
</comment>
<proteinExistence type="predicted"/>
<organism evidence="1 2">
    <name type="scientific">Lecanicillium saksenae</name>
    <dbReference type="NCBI Taxonomy" id="468837"/>
    <lineage>
        <taxon>Eukaryota</taxon>
        <taxon>Fungi</taxon>
        <taxon>Dikarya</taxon>
        <taxon>Ascomycota</taxon>
        <taxon>Pezizomycotina</taxon>
        <taxon>Sordariomycetes</taxon>
        <taxon>Hypocreomycetidae</taxon>
        <taxon>Hypocreales</taxon>
        <taxon>Cordycipitaceae</taxon>
        <taxon>Lecanicillium</taxon>
    </lineage>
</organism>
<sequence length="390" mass="42740">MADIQEQEAKTYIENAGPRQSLSAAPKTLLITTLETLLEAHPVPRQYNDQLQKGVFSGYTSLAYLLLQISRLHPDVTLNGLSLLHHAARYLEPSNDQPELKEMNGGLHSERLSVHALRACISKNDADVQNVLDDVPLFLSDEYPDELFYGRAGVLHLLRLVAAWVPDASSKIDDAATMIVDKILKSRVPGASGYGGWRFLGNRYIGPAHGDIGIIVQVVRSKPSAAGELRDLLREIMSLQQPNGNWPKSDTIAADQHKELVQWCHGAPGMAMSLQAVAPFYPELKADIDQAVDKAIALTWEKGLSRKEPSMCHGIFGNSLVLPLGDQRTHFLAQAEPAAIEGAKADDPDIFKTASYSAEISPFLTYTTSAAWAWAVCEMEEAPMIGYTDV</sequence>